<dbReference type="EMBL" id="JAQQAF010000002">
    <property type="protein sequence ID" value="KAJ8506711.1"/>
    <property type="molecule type" value="Genomic_DNA"/>
</dbReference>
<keyword evidence="2" id="KW-1185">Reference proteome</keyword>
<evidence type="ECO:0000313" key="2">
    <source>
        <dbReference type="Proteomes" id="UP001222027"/>
    </source>
</evidence>
<organism evidence="1 2">
    <name type="scientific">Ensete ventricosum</name>
    <name type="common">Abyssinian banana</name>
    <name type="synonym">Musa ensete</name>
    <dbReference type="NCBI Taxonomy" id="4639"/>
    <lineage>
        <taxon>Eukaryota</taxon>
        <taxon>Viridiplantae</taxon>
        <taxon>Streptophyta</taxon>
        <taxon>Embryophyta</taxon>
        <taxon>Tracheophyta</taxon>
        <taxon>Spermatophyta</taxon>
        <taxon>Magnoliopsida</taxon>
        <taxon>Liliopsida</taxon>
        <taxon>Zingiberales</taxon>
        <taxon>Musaceae</taxon>
        <taxon>Ensete</taxon>
    </lineage>
</organism>
<proteinExistence type="predicted"/>
<name>A0AAV8Q909_ENSVE</name>
<comment type="caution">
    <text evidence="1">The sequence shown here is derived from an EMBL/GenBank/DDBJ whole genome shotgun (WGS) entry which is preliminary data.</text>
</comment>
<dbReference type="Proteomes" id="UP001222027">
    <property type="component" value="Unassembled WGS sequence"/>
</dbReference>
<reference evidence="1 2" key="1">
    <citation type="submission" date="2022-12" db="EMBL/GenBank/DDBJ databases">
        <title>Chromosome-scale assembly of the Ensete ventricosum genome.</title>
        <authorList>
            <person name="Dussert Y."/>
            <person name="Stocks J."/>
            <person name="Wendawek A."/>
            <person name="Woldeyes F."/>
            <person name="Nichols R.A."/>
            <person name="Borrell J.S."/>
        </authorList>
    </citation>
    <scope>NUCLEOTIDE SEQUENCE [LARGE SCALE GENOMIC DNA]</scope>
    <source>
        <strain evidence="2">cv. Maze</strain>
        <tissue evidence="1">Seeds</tissue>
    </source>
</reference>
<protein>
    <submittedName>
        <fullName evidence="1">Uncharacterized protein</fullName>
    </submittedName>
</protein>
<evidence type="ECO:0000313" key="1">
    <source>
        <dbReference type="EMBL" id="KAJ8506711.1"/>
    </source>
</evidence>
<sequence>MTAGLVPLFLLAIPQEKVKLFPITRGKRWVWVLTTLPHIVVPLTGVPENTRNLPTSSKKADSLTSIKLVGTEDNKGQVEELWYLVGAGDTCRPIWPLLSTGFASFPIPIELLL</sequence>
<gene>
    <name evidence="1" type="ORF">OPV22_007597</name>
</gene>
<accession>A0AAV8Q909</accession>
<dbReference type="AlphaFoldDB" id="A0AAV8Q909"/>